<dbReference type="STRING" id="861299.J421_4025"/>
<dbReference type="KEGG" id="gba:J421_4025"/>
<feature type="domain" description="FAD dependent oxidoreductase" evidence="2">
    <location>
        <begin position="6"/>
        <end position="298"/>
    </location>
</feature>
<proteinExistence type="predicted"/>
<dbReference type="InterPro" id="IPR036188">
    <property type="entry name" value="FAD/NAD-bd_sf"/>
</dbReference>
<dbReference type="Proteomes" id="UP000019151">
    <property type="component" value="Chromosome"/>
</dbReference>
<dbReference type="RefSeq" id="WP_025413010.1">
    <property type="nucleotide sequence ID" value="NZ_CP007128.1"/>
</dbReference>
<sequence>MTRREIAVVGSGFAGSLAARVLAVLGHDVVLLERGTHPRFAIGESTTPLANLSLERLARRYGLADCWHLATHGRWLAHHAGVRRGLKRGFTFYRHHPGRPFENAGLDSERLLVAASPSDDIADTHWLRADVDHHFVREAVAAGVDYRDRVELTGAERAPGGWRLTGTRGGEPLGLRAEFVVDASGPGGFLARQLAIPSALDRVETQSALVYSHFDGVRTMPDVVPGLPDGPYPDDRAAVHHVIDEGWMYALRFDDDVTSAGFLLTPRGLASLGADAPDPAALWRAVVERYPTIGAAYDDATPRTPIGFVPRVQHRLARAAGDGWLLLPHAYAFVDPLFSTGIAWGLRAVERLALAFEHGVPNAAWLARYDAALAAEATQIDRLVAGAYEAMAHFELLAAHAMLYFATVSFAEVGQRLAPEDDATWSGFLGVGDAVTEPLPGEALRRLRTLSPADADARRAFAAWVADAIHPRNVAGLADPSRHNLYPVDLDTLIDRHALLGMTRAAVLAALPALRGMGPEPDLSQIAGIGSRR</sequence>
<keyword evidence="4" id="KW-1185">Reference proteome</keyword>
<evidence type="ECO:0000259" key="2">
    <source>
        <dbReference type="Pfam" id="PF01266"/>
    </source>
</evidence>
<dbReference type="AlphaFoldDB" id="W0RM71"/>
<dbReference type="InParanoid" id="W0RM71"/>
<keyword evidence="1" id="KW-0560">Oxidoreductase</keyword>
<dbReference type="eggNOG" id="COG0644">
    <property type="taxonomic scope" value="Bacteria"/>
</dbReference>
<dbReference type="SUPFAM" id="SSF51905">
    <property type="entry name" value="FAD/NAD(P)-binding domain"/>
    <property type="match status" value="1"/>
</dbReference>
<dbReference type="Pfam" id="PF01266">
    <property type="entry name" value="DAO"/>
    <property type="match status" value="1"/>
</dbReference>
<dbReference type="Gene3D" id="3.50.50.60">
    <property type="entry name" value="FAD/NAD(P)-binding domain"/>
    <property type="match status" value="1"/>
</dbReference>
<evidence type="ECO:0000313" key="4">
    <source>
        <dbReference type="Proteomes" id="UP000019151"/>
    </source>
</evidence>
<dbReference type="PANTHER" id="PTHR43747:SF5">
    <property type="entry name" value="FAD-BINDING DOMAIN-CONTAINING PROTEIN"/>
    <property type="match status" value="1"/>
</dbReference>
<dbReference type="PANTHER" id="PTHR43747">
    <property type="entry name" value="FAD-BINDING PROTEIN"/>
    <property type="match status" value="1"/>
</dbReference>
<accession>W0RM71</accession>
<dbReference type="InterPro" id="IPR050816">
    <property type="entry name" value="Flavin-dep_Halogenase_NPB"/>
</dbReference>
<gene>
    <name evidence="3" type="ORF">J421_4025</name>
</gene>
<organism evidence="3 4">
    <name type="scientific">Gemmatirosa kalamazoonensis</name>
    <dbReference type="NCBI Taxonomy" id="861299"/>
    <lineage>
        <taxon>Bacteria</taxon>
        <taxon>Pseudomonadati</taxon>
        <taxon>Gemmatimonadota</taxon>
        <taxon>Gemmatimonadia</taxon>
        <taxon>Gemmatimonadales</taxon>
        <taxon>Gemmatimonadaceae</taxon>
        <taxon>Gemmatirosa</taxon>
    </lineage>
</organism>
<dbReference type="InterPro" id="IPR006076">
    <property type="entry name" value="FAD-dep_OxRdtase"/>
</dbReference>
<dbReference type="EMBL" id="CP007128">
    <property type="protein sequence ID" value="AHG91562.1"/>
    <property type="molecule type" value="Genomic_DNA"/>
</dbReference>
<dbReference type="OrthoDB" id="9799983at2"/>
<reference evidence="3 4" key="1">
    <citation type="journal article" date="2014" name="Genome Announc.">
        <title>Genome Sequence and Methylome of Soil Bacterium Gemmatirosa kalamazoonensis KBS708T, a Member of the Rarely Cultivated Gemmatimonadetes Phylum.</title>
        <authorList>
            <person name="Debruyn J.M."/>
            <person name="Radosevich M."/>
            <person name="Wommack K.E."/>
            <person name="Polson S.W."/>
            <person name="Hauser L.J."/>
            <person name="Fawaz M.N."/>
            <person name="Korlach J."/>
            <person name="Tsai Y.C."/>
        </authorList>
    </citation>
    <scope>NUCLEOTIDE SEQUENCE [LARGE SCALE GENOMIC DNA]</scope>
    <source>
        <strain evidence="3 4">KBS708</strain>
    </source>
</reference>
<dbReference type="GO" id="GO:0016491">
    <property type="term" value="F:oxidoreductase activity"/>
    <property type="evidence" value="ECO:0007669"/>
    <property type="project" value="UniProtKB-KW"/>
</dbReference>
<evidence type="ECO:0000256" key="1">
    <source>
        <dbReference type="ARBA" id="ARBA00023002"/>
    </source>
</evidence>
<protein>
    <submittedName>
        <fullName evidence="3">Tryptophan halogenase</fullName>
    </submittedName>
</protein>
<name>W0RM71_9BACT</name>
<dbReference type="HOGENOM" id="CLU_534065_0_0_0"/>
<evidence type="ECO:0000313" key="3">
    <source>
        <dbReference type="EMBL" id="AHG91562.1"/>
    </source>
</evidence>